<evidence type="ECO:0000313" key="1">
    <source>
        <dbReference type="EMBL" id="OAS26129.1"/>
    </source>
</evidence>
<dbReference type="AlphaFoldDB" id="A0A179SFB0"/>
<comment type="caution">
    <text evidence="1">The sequence shown here is derived from an EMBL/GenBank/DDBJ whole genome shotgun (WGS) entry which is preliminary data.</text>
</comment>
<organism evidence="1 2">
    <name type="scientific">Methylobacterium platani</name>
    <dbReference type="NCBI Taxonomy" id="427683"/>
    <lineage>
        <taxon>Bacteria</taxon>
        <taxon>Pseudomonadati</taxon>
        <taxon>Pseudomonadota</taxon>
        <taxon>Alphaproteobacteria</taxon>
        <taxon>Hyphomicrobiales</taxon>
        <taxon>Methylobacteriaceae</taxon>
        <taxon>Methylobacterium</taxon>
    </lineage>
</organism>
<evidence type="ECO:0008006" key="3">
    <source>
        <dbReference type="Google" id="ProtNLM"/>
    </source>
</evidence>
<dbReference type="Gene3D" id="3.90.550.10">
    <property type="entry name" value="Spore Coat Polysaccharide Biosynthesis Protein SpsA, Chain A"/>
    <property type="match status" value="1"/>
</dbReference>
<dbReference type="InterPro" id="IPR029044">
    <property type="entry name" value="Nucleotide-diphossugar_trans"/>
</dbReference>
<accession>A0A179SFB0</accession>
<dbReference type="Proteomes" id="UP000078316">
    <property type="component" value="Unassembled WGS sequence"/>
</dbReference>
<dbReference type="PANTHER" id="PTHR43179:SF7">
    <property type="entry name" value="RHAMNOSYLTRANSFERASE WBBL"/>
    <property type="match status" value="1"/>
</dbReference>
<dbReference type="SUPFAM" id="SSF53448">
    <property type="entry name" value="Nucleotide-diphospho-sugar transferases"/>
    <property type="match status" value="1"/>
</dbReference>
<protein>
    <recommendedName>
        <fullName evidence="3">Glycosyltransferase 2-like domain-containing protein</fullName>
    </recommendedName>
</protein>
<dbReference type="PANTHER" id="PTHR43179">
    <property type="entry name" value="RHAMNOSYLTRANSFERASE WBBL"/>
    <property type="match status" value="1"/>
</dbReference>
<dbReference type="STRING" id="427683.A5481_07210"/>
<gene>
    <name evidence="1" type="ORF">A5481_07210</name>
</gene>
<name>A0A179SFB0_9HYPH</name>
<sequence length="245" mass="28529">MKINDGKDYSPIVDSFYSAEHLEHRFIEIVGDDSNCGFGAGHNAIIRECNERRIPVYVGCNPDGLFHHDAIYNFLSAVKYHPSRTLFEFHQFPEEHPKVYDCFTGETPWASGACFGSETSSFIEIGGFDDNIRMYCEDVDLSWRFRIEGGRCVILSNALFYHDVSDKRDRESVRVEMLKSGRYLAWKWKSDGFQRIMEDELVRLGVADEIRTLPPLRGKKIPHTNERINEIVEFRRLFSFSPIRW</sequence>
<evidence type="ECO:0000313" key="2">
    <source>
        <dbReference type="Proteomes" id="UP000078316"/>
    </source>
</evidence>
<dbReference type="EMBL" id="LWHQ01000013">
    <property type="protein sequence ID" value="OAS26129.1"/>
    <property type="molecule type" value="Genomic_DNA"/>
</dbReference>
<proteinExistence type="predicted"/>
<reference evidence="1 2" key="1">
    <citation type="submission" date="2016-04" db="EMBL/GenBank/DDBJ databases">
        <authorList>
            <person name="Evans L.H."/>
            <person name="Alamgir A."/>
            <person name="Owens N."/>
            <person name="Weber N.D."/>
            <person name="Virtaneva K."/>
            <person name="Barbian K."/>
            <person name="Babar A."/>
            <person name="Rosenke K."/>
        </authorList>
    </citation>
    <scope>NUCLEOTIDE SEQUENCE [LARGE SCALE GENOMIC DNA]</scope>
    <source>
        <strain evidence="1 2">PMB02</strain>
    </source>
</reference>